<evidence type="ECO:0000256" key="1">
    <source>
        <dbReference type="ARBA" id="ARBA00009431"/>
    </source>
</evidence>
<feature type="signal peptide" evidence="6">
    <location>
        <begin position="1"/>
        <end position="20"/>
    </location>
</feature>
<accession>A0AAE8MP74</accession>
<comment type="similarity">
    <text evidence="1 6">Belongs to the peptidase S10 family.</text>
</comment>
<evidence type="ECO:0000256" key="2">
    <source>
        <dbReference type="ARBA" id="ARBA00022645"/>
    </source>
</evidence>
<dbReference type="PROSITE" id="PS00131">
    <property type="entry name" value="CARBOXYPEPT_SER_SER"/>
    <property type="match status" value="1"/>
</dbReference>
<dbReference type="InterPro" id="IPR018202">
    <property type="entry name" value="Ser_caboxypep_ser_AS"/>
</dbReference>
<protein>
    <recommendedName>
        <fullName evidence="6">Carboxypeptidase</fullName>
        <ecNumber evidence="6">3.4.16.-</ecNumber>
    </recommendedName>
</protein>
<dbReference type="InterPro" id="IPR001563">
    <property type="entry name" value="Peptidase_S10"/>
</dbReference>
<feature type="chain" id="PRO_5041779548" description="Carboxypeptidase" evidence="6">
    <location>
        <begin position="21"/>
        <end position="550"/>
    </location>
</feature>
<dbReference type="EMBL" id="ONZQ02000001">
    <property type="protein sequence ID" value="SPN97170.1"/>
    <property type="molecule type" value="Genomic_DNA"/>
</dbReference>
<dbReference type="GO" id="GO:0004185">
    <property type="term" value="F:serine-type carboxypeptidase activity"/>
    <property type="evidence" value="ECO:0007669"/>
    <property type="project" value="UniProtKB-UniRule"/>
</dbReference>
<dbReference type="EC" id="3.4.16.-" evidence="6"/>
<dbReference type="SUPFAM" id="SSF53474">
    <property type="entry name" value="alpha/beta-Hydrolases"/>
    <property type="match status" value="1"/>
</dbReference>
<proteinExistence type="inferred from homology"/>
<dbReference type="InterPro" id="IPR029058">
    <property type="entry name" value="AB_hydrolase_fold"/>
</dbReference>
<name>A0AAE8MP74_9PEZI</name>
<comment type="caution">
    <text evidence="8">The sequence shown here is derived from an EMBL/GenBank/DDBJ whole genome shotgun (WGS) entry which is preliminary data.</text>
</comment>
<dbReference type="PANTHER" id="PTHR11802">
    <property type="entry name" value="SERINE PROTEASE FAMILY S10 SERINE CARBOXYPEPTIDASE"/>
    <property type="match status" value="1"/>
</dbReference>
<keyword evidence="5" id="KW-0325">Glycoprotein</keyword>
<keyword evidence="6" id="KW-0732">Signal</keyword>
<keyword evidence="9" id="KW-1185">Reference proteome</keyword>
<evidence type="ECO:0000313" key="9">
    <source>
        <dbReference type="Proteomes" id="UP001187682"/>
    </source>
</evidence>
<organism evidence="8 9">
    <name type="scientific">Cephalotrichum gorgonifer</name>
    <dbReference type="NCBI Taxonomy" id="2041049"/>
    <lineage>
        <taxon>Eukaryota</taxon>
        <taxon>Fungi</taxon>
        <taxon>Dikarya</taxon>
        <taxon>Ascomycota</taxon>
        <taxon>Pezizomycotina</taxon>
        <taxon>Sordariomycetes</taxon>
        <taxon>Hypocreomycetidae</taxon>
        <taxon>Microascales</taxon>
        <taxon>Microascaceae</taxon>
        <taxon>Cephalotrichum</taxon>
    </lineage>
</organism>
<sequence length="550" mass="61025">MMLIQNTSLLLFVLVDLTTAKFPAWSTAPNLQASFRYLPPHGKRAEGTLTEVALSNTTAVRFKETKICETTAGVKSYSGYVHLGDVHTFFWFFEARKDAETAPVTLWLNGGPGSDSLIGLFTEIGPCKINPDLTTTLNPSSWNEESNLLFLSQPIGVGFSHGAAPGSDEGEPDWSGIQGVNVTQVDRTEAAAIVAWHTVQAILEKLPDIGSDVQSREFHLWTESYGGHYGPAFYRHFQKQNYRIRGGEVEGIELELRTLGIGNGIIDAATQFPFYPNYAANNTYSTDALDEKWIDYMTTACYMVNGCLDQLWRCKQSFSQNSEGVETRALCSQAANMCRDNVEGPYYAYSERSMYDVRRGSNFQAYPDFFVKYLNLPETQEALGVDIEFEYQESSYDVYLNFQHSGDYAYPGFLEDLEYLLDKEIRVLLVYGDADYIGNWLGGEAVSLALNHAQAPFFRASAYRPLTSGGEEHGKAREFGSLGFAVVRAAGHLVPIDKPGVALDIFRRAIRGKDLASGEKERADMVEIPFAPDVPWEPEGEGGGEDAHGE</sequence>
<evidence type="ECO:0000256" key="5">
    <source>
        <dbReference type="ARBA" id="ARBA00023180"/>
    </source>
</evidence>
<feature type="region of interest" description="Disordered" evidence="7">
    <location>
        <begin position="529"/>
        <end position="550"/>
    </location>
</feature>
<keyword evidence="3 6" id="KW-0645">Protease</keyword>
<dbReference type="PRINTS" id="PR00724">
    <property type="entry name" value="CRBOXYPTASEC"/>
</dbReference>
<dbReference type="AlphaFoldDB" id="A0AAE8MP74"/>
<evidence type="ECO:0000256" key="4">
    <source>
        <dbReference type="ARBA" id="ARBA00022801"/>
    </source>
</evidence>
<keyword evidence="2 6" id="KW-0121">Carboxypeptidase</keyword>
<dbReference type="PANTHER" id="PTHR11802:SF131">
    <property type="entry name" value="CARBOXYPEPTIDASE"/>
    <property type="match status" value="1"/>
</dbReference>
<gene>
    <name evidence="8" type="ORF">DNG_00686</name>
</gene>
<evidence type="ECO:0000256" key="3">
    <source>
        <dbReference type="ARBA" id="ARBA00022670"/>
    </source>
</evidence>
<dbReference type="GO" id="GO:0006508">
    <property type="term" value="P:proteolysis"/>
    <property type="evidence" value="ECO:0007669"/>
    <property type="project" value="UniProtKB-KW"/>
</dbReference>
<dbReference type="Pfam" id="PF00450">
    <property type="entry name" value="Peptidase_S10"/>
    <property type="match status" value="1"/>
</dbReference>
<evidence type="ECO:0000256" key="6">
    <source>
        <dbReference type="RuleBase" id="RU361156"/>
    </source>
</evidence>
<reference evidence="8" key="1">
    <citation type="submission" date="2018-03" db="EMBL/GenBank/DDBJ databases">
        <authorList>
            <person name="Guldener U."/>
        </authorList>
    </citation>
    <scope>NUCLEOTIDE SEQUENCE</scope>
</reference>
<evidence type="ECO:0000313" key="8">
    <source>
        <dbReference type="EMBL" id="SPN97170.1"/>
    </source>
</evidence>
<dbReference type="GO" id="GO:0000324">
    <property type="term" value="C:fungal-type vacuole"/>
    <property type="evidence" value="ECO:0007669"/>
    <property type="project" value="TreeGrafter"/>
</dbReference>
<keyword evidence="4 6" id="KW-0378">Hydrolase</keyword>
<dbReference type="Proteomes" id="UP001187682">
    <property type="component" value="Unassembled WGS sequence"/>
</dbReference>
<evidence type="ECO:0000256" key="7">
    <source>
        <dbReference type="SAM" id="MobiDB-lite"/>
    </source>
</evidence>
<dbReference type="Gene3D" id="3.40.50.1820">
    <property type="entry name" value="alpha/beta hydrolase"/>
    <property type="match status" value="1"/>
</dbReference>